<dbReference type="InterPro" id="IPR029063">
    <property type="entry name" value="SAM-dependent_MTases_sf"/>
</dbReference>
<dbReference type="GO" id="GO:0008168">
    <property type="term" value="F:methyltransferase activity"/>
    <property type="evidence" value="ECO:0007669"/>
    <property type="project" value="UniProtKB-KW"/>
</dbReference>
<dbReference type="Pfam" id="PF08242">
    <property type="entry name" value="Methyltransf_12"/>
    <property type="match status" value="1"/>
</dbReference>
<evidence type="ECO:0000313" key="5">
    <source>
        <dbReference type="Proteomes" id="UP000610966"/>
    </source>
</evidence>
<dbReference type="AlphaFoldDB" id="A0A8J3R7W9"/>
<protein>
    <recommendedName>
        <fullName evidence="3">Methyltransferase type 12 domain-containing protein</fullName>
    </recommendedName>
</protein>
<proteinExistence type="predicted"/>
<feature type="domain" description="Methyltransferase type 12" evidence="3">
    <location>
        <begin position="40"/>
        <end position="135"/>
    </location>
</feature>
<organism evidence="4 5">
    <name type="scientific">Sphaerimonospora thailandensis</name>
    <dbReference type="NCBI Taxonomy" id="795644"/>
    <lineage>
        <taxon>Bacteria</taxon>
        <taxon>Bacillati</taxon>
        <taxon>Actinomycetota</taxon>
        <taxon>Actinomycetes</taxon>
        <taxon>Streptosporangiales</taxon>
        <taxon>Streptosporangiaceae</taxon>
        <taxon>Sphaerimonospora</taxon>
    </lineage>
</organism>
<dbReference type="InterPro" id="IPR013217">
    <property type="entry name" value="Methyltransf_12"/>
</dbReference>
<dbReference type="CDD" id="cd02440">
    <property type="entry name" value="AdoMet_MTases"/>
    <property type="match status" value="1"/>
</dbReference>
<reference evidence="4" key="1">
    <citation type="submission" date="2021-01" db="EMBL/GenBank/DDBJ databases">
        <title>Whole genome shotgun sequence of Sphaerimonospora thailandensis NBRC 107569.</title>
        <authorList>
            <person name="Komaki H."/>
            <person name="Tamura T."/>
        </authorList>
    </citation>
    <scope>NUCLEOTIDE SEQUENCE</scope>
    <source>
        <strain evidence="4">NBRC 107569</strain>
    </source>
</reference>
<dbReference type="GO" id="GO:0032259">
    <property type="term" value="P:methylation"/>
    <property type="evidence" value="ECO:0007669"/>
    <property type="project" value="UniProtKB-KW"/>
</dbReference>
<dbReference type="RefSeq" id="WP_204016447.1">
    <property type="nucleotide sequence ID" value="NZ_BOOG01000025.1"/>
</dbReference>
<dbReference type="PANTHER" id="PTHR44942:SF4">
    <property type="entry name" value="METHYLTRANSFERASE TYPE 11 DOMAIN-CONTAINING PROTEIN"/>
    <property type="match status" value="1"/>
</dbReference>
<dbReference type="Gene3D" id="3.40.50.150">
    <property type="entry name" value="Vaccinia Virus protein VP39"/>
    <property type="match status" value="1"/>
</dbReference>
<comment type="caution">
    <text evidence="4">The sequence shown here is derived from an EMBL/GenBank/DDBJ whole genome shotgun (WGS) entry which is preliminary data.</text>
</comment>
<keyword evidence="1" id="KW-0489">Methyltransferase</keyword>
<name>A0A8J3R7W9_9ACTN</name>
<keyword evidence="2" id="KW-0808">Transferase</keyword>
<dbReference type="PANTHER" id="PTHR44942">
    <property type="entry name" value="METHYLTRANSF_11 DOMAIN-CONTAINING PROTEIN"/>
    <property type="match status" value="1"/>
</dbReference>
<accession>A0A8J3R7W9</accession>
<sequence>MNTFTGTTPYYRRYRPGIPPEAAELLASRVNHLAPPRRLLDLGSGTGQVPAALWEAFTEVDVVEPDEGMITQAGAALRPLLPGTTTLRLHHRRAEDFAPPYAGWMADLVTICRAFHWMDQPAVLKALDGYVSADGAVAVMGDGSLWTARTTWTDALRALIQEFLGEQRRAGSGQTYAHHDKPYAQVLAESAFCQVEETRIPVRRIWTPEQVIGYLYSTSFAARPLFGDRIEEFEAAATDLLTTHAGTGALVEDADFQIVLACRPAAN</sequence>
<gene>
    <name evidence="4" type="ORF">Mth01_29850</name>
</gene>
<keyword evidence="5" id="KW-1185">Reference proteome</keyword>
<dbReference type="Proteomes" id="UP000610966">
    <property type="component" value="Unassembled WGS sequence"/>
</dbReference>
<evidence type="ECO:0000256" key="2">
    <source>
        <dbReference type="ARBA" id="ARBA00022679"/>
    </source>
</evidence>
<dbReference type="EMBL" id="BOOG01000025">
    <property type="protein sequence ID" value="GIH70732.1"/>
    <property type="molecule type" value="Genomic_DNA"/>
</dbReference>
<evidence type="ECO:0000313" key="4">
    <source>
        <dbReference type="EMBL" id="GIH70732.1"/>
    </source>
</evidence>
<dbReference type="SUPFAM" id="SSF53335">
    <property type="entry name" value="S-adenosyl-L-methionine-dependent methyltransferases"/>
    <property type="match status" value="1"/>
</dbReference>
<dbReference type="InterPro" id="IPR051052">
    <property type="entry name" value="Diverse_substrate_MTase"/>
</dbReference>
<evidence type="ECO:0000256" key="1">
    <source>
        <dbReference type="ARBA" id="ARBA00022603"/>
    </source>
</evidence>
<evidence type="ECO:0000259" key="3">
    <source>
        <dbReference type="Pfam" id="PF08242"/>
    </source>
</evidence>